<keyword evidence="1" id="KW-0472">Membrane</keyword>
<protein>
    <submittedName>
        <fullName evidence="2">Uncharacterized protein</fullName>
    </submittedName>
</protein>
<dbReference type="KEGG" id="paa:Paes_1804"/>
<proteinExistence type="predicted"/>
<dbReference type="eggNOG" id="ENOG502ZG5T">
    <property type="taxonomic scope" value="Bacteria"/>
</dbReference>
<dbReference type="RefSeq" id="WP_012506349.1">
    <property type="nucleotide sequence ID" value="NC_011059.1"/>
</dbReference>
<dbReference type="EMBL" id="CP001108">
    <property type="protein sequence ID" value="ACF46816.1"/>
    <property type="molecule type" value="Genomic_DNA"/>
</dbReference>
<evidence type="ECO:0000313" key="3">
    <source>
        <dbReference type="Proteomes" id="UP000002725"/>
    </source>
</evidence>
<sequence>MLSYSFKTLWNRTFFFVGPVWFVLVSFIWASGQLVTPQDKVIFLSIVIPGFVAIYFSGFLIEKWHKKKKSEGR</sequence>
<feature type="transmembrane region" description="Helical" evidence="1">
    <location>
        <begin position="12"/>
        <end position="30"/>
    </location>
</feature>
<organism evidence="2 3">
    <name type="scientific">Prosthecochloris aestuarii (strain DSM 271 / SK 413)</name>
    <dbReference type="NCBI Taxonomy" id="290512"/>
    <lineage>
        <taxon>Bacteria</taxon>
        <taxon>Pseudomonadati</taxon>
        <taxon>Chlorobiota</taxon>
        <taxon>Chlorobiia</taxon>
        <taxon>Chlorobiales</taxon>
        <taxon>Chlorobiaceae</taxon>
        <taxon>Prosthecochloris</taxon>
    </lineage>
</organism>
<feature type="transmembrane region" description="Helical" evidence="1">
    <location>
        <begin position="42"/>
        <end position="61"/>
    </location>
</feature>
<accession>B4S424</accession>
<evidence type="ECO:0000313" key="2">
    <source>
        <dbReference type="EMBL" id="ACF46816.1"/>
    </source>
</evidence>
<reference evidence="2" key="1">
    <citation type="submission" date="2008-06" db="EMBL/GenBank/DDBJ databases">
        <title>Complete sequence of chromosome of Prosthecochloris aestuarii DSM 271.</title>
        <authorList>
            <consortium name="US DOE Joint Genome Institute"/>
            <person name="Lucas S."/>
            <person name="Copeland A."/>
            <person name="Lapidus A."/>
            <person name="Glavina del Rio T."/>
            <person name="Dalin E."/>
            <person name="Tice H."/>
            <person name="Bruce D."/>
            <person name="Goodwin L."/>
            <person name="Pitluck S."/>
            <person name="Schmutz J."/>
            <person name="Larimer F."/>
            <person name="Land M."/>
            <person name="Hauser L."/>
            <person name="Kyrpides N."/>
            <person name="Anderson I."/>
            <person name="Liu Z."/>
            <person name="Li T."/>
            <person name="Zhao F."/>
            <person name="Overmann J."/>
            <person name="Bryant D.A."/>
            <person name="Richardson P."/>
        </authorList>
    </citation>
    <scope>NUCLEOTIDE SEQUENCE [LARGE SCALE GENOMIC DNA]</scope>
    <source>
        <strain evidence="2">DSM 271</strain>
    </source>
</reference>
<dbReference type="Proteomes" id="UP000002725">
    <property type="component" value="Chromosome"/>
</dbReference>
<name>B4S424_PROA2</name>
<keyword evidence="1" id="KW-1133">Transmembrane helix</keyword>
<keyword evidence="3" id="KW-1185">Reference proteome</keyword>
<dbReference type="HOGENOM" id="CLU_2684544_0_0_10"/>
<dbReference type="STRING" id="290512.Paes_1804"/>
<keyword evidence="1" id="KW-0812">Transmembrane</keyword>
<dbReference type="AlphaFoldDB" id="B4S424"/>
<evidence type="ECO:0000256" key="1">
    <source>
        <dbReference type="SAM" id="Phobius"/>
    </source>
</evidence>
<gene>
    <name evidence="2" type="ordered locus">Paes_1804</name>
</gene>